<dbReference type="PIRSF" id="PIRSF021290">
    <property type="entry name" value="DUF1273"/>
    <property type="match status" value="1"/>
</dbReference>
<proteinExistence type="inferred from homology"/>
<accession>A0A2V3AA16</accession>
<dbReference type="PANTHER" id="PTHR38440:SF1">
    <property type="entry name" value="UPF0398 PROTEIN SPR0331"/>
    <property type="match status" value="1"/>
</dbReference>
<evidence type="ECO:0000313" key="2">
    <source>
        <dbReference type="EMBL" id="PWW30304.1"/>
    </source>
</evidence>
<evidence type="ECO:0000256" key="1">
    <source>
        <dbReference type="HAMAP-Rule" id="MF_01575"/>
    </source>
</evidence>
<dbReference type="OrthoDB" id="2301957at2"/>
<dbReference type="Gene3D" id="3.40.50.450">
    <property type="match status" value="1"/>
</dbReference>
<organism evidence="2 3">
    <name type="scientific">Cytobacillus oceanisediminis</name>
    <dbReference type="NCBI Taxonomy" id="665099"/>
    <lineage>
        <taxon>Bacteria</taxon>
        <taxon>Bacillati</taxon>
        <taxon>Bacillota</taxon>
        <taxon>Bacilli</taxon>
        <taxon>Bacillales</taxon>
        <taxon>Bacillaceae</taxon>
        <taxon>Cytobacillus</taxon>
    </lineage>
</organism>
<gene>
    <name evidence="2" type="ORF">DFO73_103188</name>
</gene>
<dbReference type="EMBL" id="QGTW01000003">
    <property type="protein sequence ID" value="PWW30304.1"/>
    <property type="molecule type" value="Genomic_DNA"/>
</dbReference>
<dbReference type="SUPFAM" id="SSF102405">
    <property type="entry name" value="MCP/YpsA-like"/>
    <property type="match status" value="1"/>
</dbReference>
<evidence type="ECO:0000313" key="3">
    <source>
        <dbReference type="Proteomes" id="UP000247150"/>
    </source>
</evidence>
<dbReference type="HAMAP" id="MF_01575">
    <property type="entry name" value="UPF0398"/>
    <property type="match status" value="1"/>
</dbReference>
<dbReference type="InterPro" id="IPR010697">
    <property type="entry name" value="YspA"/>
</dbReference>
<sequence>MSKVAVVSGYKPFEVGIFKNDDPAVGYIKTAIKKSLLSLLDDGLEWVIISGQLGTELWAAEVVFDLQLEGYSELKLAVITPFLEQEASWKETNKEWYESILVQADFVDSVSRKPYENPQQFRLKNHFLVNKSDVLLLFYDSEKEGSPKYLYETAQKYEEENEYEIRLITFYDLQLIVEEEQLSQRDMFE</sequence>
<comment type="similarity">
    <text evidence="1">Belongs to the UPF0398 family.</text>
</comment>
<name>A0A2V3AA16_9BACI</name>
<dbReference type="RefSeq" id="WP_110064180.1">
    <property type="nucleotide sequence ID" value="NZ_QGTW01000003.1"/>
</dbReference>
<dbReference type="PANTHER" id="PTHR38440">
    <property type="entry name" value="UPF0398 PROTEIN YPSA"/>
    <property type="match status" value="1"/>
</dbReference>
<protein>
    <recommendedName>
        <fullName evidence="1">UPF0398 protein DFO73_103188</fullName>
    </recommendedName>
</protein>
<comment type="caution">
    <text evidence="2">The sequence shown here is derived from an EMBL/GenBank/DDBJ whole genome shotgun (WGS) entry which is preliminary data.</text>
</comment>
<reference evidence="2 3" key="1">
    <citation type="submission" date="2018-05" db="EMBL/GenBank/DDBJ databases">
        <title>Freshwater and sediment microbial communities from various areas in North America, analyzing microbe dynamics in response to fracking.</title>
        <authorList>
            <person name="Lamendella R."/>
        </authorList>
    </citation>
    <scope>NUCLEOTIDE SEQUENCE [LARGE SCALE GENOMIC DNA]</scope>
    <source>
        <strain evidence="2 3">15_TX</strain>
    </source>
</reference>
<dbReference type="Proteomes" id="UP000247150">
    <property type="component" value="Unassembled WGS sequence"/>
</dbReference>
<dbReference type="Pfam" id="PF06908">
    <property type="entry name" value="YpsA"/>
    <property type="match status" value="1"/>
</dbReference>
<dbReference type="AlphaFoldDB" id="A0A2V3AA16"/>
<dbReference type="NCBIfam" id="NF010181">
    <property type="entry name" value="PRK13660.1"/>
    <property type="match status" value="1"/>
</dbReference>